<name>A0A9D4GUS3_DREPO</name>
<accession>A0A9D4GUS3</accession>
<protein>
    <submittedName>
        <fullName evidence="1">Uncharacterized protein</fullName>
    </submittedName>
</protein>
<gene>
    <name evidence="1" type="ORF">DPMN_125647</name>
</gene>
<evidence type="ECO:0000313" key="2">
    <source>
        <dbReference type="Proteomes" id="UP000828390"/>
    </source>
</evidence>
<reference evidence="1" key="2">
    <citation type="submission" date="2020-11" db="EMBL/GenBank/DDBJ databases">
        <authorList>
            <person name="McCartney M.A."/>
            <person name="Auch B."/>
            <person name="Kono T."/>
            <person name="Mallez S."/>
            <person name="Becker A."/>
            <person name="Gohl D.M."/>
            <person name="Silverstein K.A.T."/>
            <person name="Koren S."/>
            <person name="Bechman K.B."/>
            <person name="Herman A."/>
            <person name="Abrahante J.E."/>
            <person name="Garbe J."/>
        </authorList>
    </citation>
    <scope>NUCLEOTIDE SEQUENCE</scope>
    <source>
        <strain evidence="1">Duluth1</strain>
        <tissue evidence="1">Whole animal</tissue>
    </source>
</reference>
<keyword evidence="2" id="KW-1185">Reference proteome</keyword>
<evidence type="ECO:0000313" key="1">
    <source>
        <dbReference type="EMBL" id="KAH3823824.1"/>
    </source>
</evidence>
<proteinExistence type="predicted"/>
<sequence>MSYATHLKNDLMSHATLLKNDFMSHATHLINDLISHILKCECHISIQQVEFAQLHHEHWNGGLSDIDVGTRAGF</sequence>
<reference evidence="1" key="1">
    <citation type="journal article" date="2019" name="bioRxiv">
        <title>The Genome of the Zebra Mussel, Dreissena polymorpha: A Resource for Invasive Species Research.</title>
        <authorList>
            <person name="McCartney M.A."/>
            <person name="Auch B."/>
            <person name="Kono T."/>
            <person name="Mallez S."/>
            <person name="Zhang Y."/>
            <person name="Obille A."/>
            <person name="Becker A."/>
            <person name="Abrahante J.E."/>
            <person name="Garbe J."/>
            <person name="Badalamenti J.P."/>
            <person name="Herman A."/>
            <person name="Mangelson H."/>
            <person name="Liachko I."/>
            <person name="Sullivan S."/>
            <person name="Sone E.D."/>
            <person name="Koren S."/>
            <person name="Silverstein K.A.T."/>
            <person name="Beckman K.B."/>
            <person name="Gohl D.M."/>
        </authorList>
    </citation>
    <scope>NUCLEOTIDE SEQUENCE</scope>
    <source>
        <strain evidence="1">Duluth1</strain>
        <tissue evidence="1">Whole animal</tissue>
    </source>
</reference>
<dbReference type="AlphaFoldDB" id="A0A9D4GUS3"/>
<dbReference type="Proteomes" id="UP000828390">
    <property type="component" value="Unassembled WGS sequence"/>
</dbReference>
<dbReference type="EMBL" id="JAIWYP010000005">
    <property type="protein sequence ID" value="KAH3823824.1"/>
    <property type="molecule type" value="Genomic_DNA"/>
</dbReference>
<comment type="caution">
    <text evidence="1">The sequence shown here is derived from an EMBL/GenBank/DDBJ whole genome shotgun (WGS) entry which is preliminary data.</text>
</comment>
<organism evidence="1 2">
    <name type="scientific">Dreissena polymorpha</name>
    <name type="common">Zebra mussel</name>
    <name type="synonym">Mytilus polymorpha</name>
    <dbReference type="NCBI Taxonomy" id="45954"/>
    <lineage>
        <taxon>Eukaryota</taxon>
        <taxon>Metazoa</taxon>
        <taxon>Spiralia</taxon>
        <taxon>Lophotrochozoa</taxon>
        <taxon>Mollusca</taxon>
        <taxon>Bivalvia</taxon>
        <taxon>Autobranchia</taxon>
        <taxon>Heteroconchia</taxon>
        <taxon>Euheterodonta</taxon>
        <taxon>Imparidentia</taxon>
        <taxon>Neoheterodontei</taxon>
        <taxon>Myida</taxon>
        <taxon>Dreissenoidea</taxon>
        <taxon>Dreissenidae</taxon>
        <taxon>Dreissena</taxon>
    </lineage>
</organism>